<sequence length="158" mass="17401">MRHSSFLQLLLFAGCLMIVGCDNDSVDRDAEAEQLMQASRDWSNAAQARDVEKTLEFWAEDALVITAGQPDMQGREAIRGMIEGSFADPNFSISWEPVSAKISESGDMGYLIEDSRMTMADSTGSPVVQEFRSVTIWKKQADGSWKNVVDVMSPLGEG</sequence>
<evidence type="ECO:0000313" key="2">
    <source>
        <dbReference type="EMBL" id="THH35614.1"/>
    </source>
</evidence>
<gene>
    <name evidence="2" type="ORF">E4021_16125</name>
</gene>
<dbReference type="Proteomes" id="UP000308528">
    <property type="component" value="Unassembled WGS sequence"/>
</dbReference>
<dbReference type="InterPro" id="IPR032710">
    <property type="entry name" value="NTF2-like_dom_sf"/>
</dbReference>
<dbReference type="Pfam" id="PF14534">
    <property type="entry name" value="DUF4440"/>
    <property type="match status" value="1"/>
</dbReference>
<feature type="domain" description="DUF4440" evidence="1">
    <location>
        <begin position="36"/>
        <end position="146"/>
    </location>
</feature>
<accession>A0A4S4N8R1</accession>
<dbReference type="RefSeq" id="WP_136460412.1">
    <property type="nucleotide sequence ID" value="NZ_SRSF01000011.1"/>
</dbReference>
<dbReference type="EMBL" id="SRSF01000011">
    <property type="protein sequence ID" value="THH35614.1"/>
    <property type="molecule type" value="Genomic_DNA"/>
</dbReference>
<dbReference type="OrthoDB" id="1119084at2"/>
<dbReference type="AlphaFoldDB" id="A0A4S4N8R1"/>
<name>A0A4S4N8R1_9BACT</name>
<dbReference type="SUPFAM" id="SSF54427">
    <property type="entry name" value="NTF2-like"/>
    <property type="match status" value="1"/>
</dbReference>
<comment type="caution">
    <text evidence="2">The sequence shown here is derived from an EMBL/GenBank/DDBJ whole genome shotgun (WGS) entry which is preliminary data.</text>
</comment>
<evidence type="ECO:0000313" key="3">
    <source>
        <dbReference type="Proteomes" id="UP000308528"/>
    </source>
</evidence>
<evidence type="ECO:0000259" key="1">
    <source>
        <dbReference type="Pfam" id="PF14534"/>
    </source>
</evidence>
<dbReference type="PROSITE" id="PS51257">
    <property type="entry name" value="PROKAR_LIPOPROTEIN"/>
    <property type="match status" value="1"/>
</dbReference>
<dbReference type="Gene3D" id="3.10.450.50">
    <property type="match status" value="1"/>
</dbReference>
<keyword evidence="3" id="KW-1185">Reference proteome</keyword>
<proteinExistence type="predicted"/>
<organism evidence="2 3">
    <name type="scientific">Neolewinella litorea</name>
    <dbReference type="NCBI Taxonomy" id="2562452"/>
    <lineage>
        <taxon>Bacteria</taxon>
        <taxon>Pseudomonadati</taxon>
        <taxon>Bacteroidota</taxon>
        <taxon>Saprospiria</taxon>
        <taxon>Saprospirales</taxon>
        <taxon>Lewinellaceae</taxon>
        <taxon>Neolewinella</taxon>
    </lineage>
</organism>
<reference evidence="2 3" key="1">
    <citation type="submission" date="2019-04" db="EMBL/GenBank/DDBJ databases">
        <title>Lewinella litorea sp. nov., isolated from a marine sand.</title>
        <authorList>
            <person name="Yoon J.-H."/>
        </authorList>
    </citation>
    <scope>NUCLEOTIDE SEQUENCE [LARGE SCALE GENOMIC DNA]</scope>
    <source>
        <strain evidence="2 3">HSMS-39</strain>
    </source>
</reference>
<dbReference type="InterPro" id="IPR027843">
    <property type="entry name" value="DUF4440"/>
</dbReference>
<protein>
    <submittedName>
        <fullName evidence="2">DUF4440 domain-containing protein</fullName>
    </submittedName>
</protein>